<dbReference type="Gene3D" id="3.30.1360.40">
    <property type="match status" value="1"/>
</dbReference>
<dbReference type="STRING" id="157838.AN964_12835"/>
<dbReference type="SUPFAM" id="SSF50891">
    <property type="entry name" value="Cyclophilin-like"/>
    <property type="match status" value="1"/>
</dbReference>
<dbReference type="Pfam" id="PF02682">
    <property type="entry name" value="CT_C_D"/>
    <property type="match status" value="1"/>
</dbReference>
<gene>
    <name evidence="5" type="ORF">AN964_12835</name>
</gene>
<protein>
    <submittedName>
        <fullName evidence="5">Allophanate hydrolase</fullName>
    </submittedName>
</protein>
<evidence type="ECO:0000313" key="5">
    <source>
        <dbReference type="EMBL" id="KQL54290.1"/>
    </source>
</evidence>
<dbReference type="PATRIC" id="fig|157838.3.peg.2849"/>
<comment type="caution">
    <text evidence="5">The sequence shown here is derived from an EMBL/GenBank/DDBJ whole genome shotgun (WGS) entry which is preliminary data.</text>
</comment>
<name>A0A0Q3WYG6_9BACI</name>
<proteinExistence type="predicted"/>
<dbReference type="InterPro" id="IPR003833">
    <property type="entry name" value="CT_C_D"/>
</dbReference>
<sequence length="259" mass="29185">MIILEFRYKAAGDSSILMELDVGIDKDINKLIIHLSNIIEEKTSEGFGEVIIGYRSLLVQYNPLTMSYYQAVEKLKQLKFAENNKSHEKRRHIEIPVLYGGEVGPDLESVAIHNNLSPKEVISIHSEAHYLVYFLGFTPGYPFMGGMSKRIATPRLENPRISIPPGSVGIANNQTGIYPVESPGGWRLIGQTPLRLYNQQAKQPFLLRAGDSVTFKEIQIDEFNEIKKQVELGDYIPVIKIDNNNNIYTDSQKGGISYL</sequence>
<dbReference type="PANTHER" id="PTHR34698">
    <property type="entry name" value="5-OXOPROLINASE SUBUNIT B"/>
    <property type="match status" value="1"/>
</dbReference>
<dbReference type="InterPro" id="IPR010016">
    <property type="entry name" value="PxpB"/>
</dbReference>
<organism evidence="5 6">
    <name type="scientific">Heyndrickxia shackletonii</name>
    <dbReference type="NCBI Taxonomy" id="157838"/>
    <lineage>
        <taxon>Bacteria</taxon>
        <taxon>Bacillati</taxon>
        <taxon>Bacillota</taxon>
        <taxon>Bacilli</taxon>
        <taxon>Bacillales</taxon>
        <taxon>Bacillaceae</taxon>
        <taxon>Heyndrickxia</taxon>
    </lineage>
</organism>
<dbReference type="InterPro" id="IPR029000">
    <property type="entry name" value="Cyclophilin-like_dom_sf"/>
</dbReference>
<dbReference type="GO" id="GO:0005524">
    <property type="term" value="F:ATP binding"/>
    <property type="evidence" value="ECO:0007669"/>
    <property type="project" value="UniProtKB-KW"/>
</dbReference>
<dbReference type="SUPFAM" id="SSF160467">
    <property type="entry name" value="PH0987 N-terminal domain-like"/>
    <property type="match status" value="1"/>
</dbReference>
<evidence type="ECO:0000256" key="2">
    <source>
        <dbReference type="ARBA" id="ARBA00022801"/>
    </source>
</evidence>
<dbReference type="GO" id="GO:0016787">
    <property type="term" value="F:hydrolase activity"/>
    <property type="evidence" value="ECO:0007669"/>
    <property type="project" value="UniProtKB-KW"/>
</dbReference>
<dbReference type="EMBL" id="LJJC01000004">
    <property type="protein sequence ID" value="KQL54290.1"/>
    <property type="molecule type" value="Genomic_DNA"/>
</dbReference>
<dbReference type="Gene3D" id="2.40.100.10">
    <property type="entry name" value="Cyclophilin-like"/>
    <property type="match status" value="1"/>
</dbReference>
<evidence type="ECO:0000313" key="6">
    <source>
        <dbReference type="Proteomes" id="UP000051888"/>
    </source>
</evidence>
<dbReference type="Proteomes" id="UP000051888">
    <property type="component" value="Unassembled WGS sequence"/>
</dbReference>
<keyword evidence="6" id="KW-1185">Reference proteome</keyword>
<evidence type="ECO:0000259" key="4">
    <source>
        <dbReference type="SMART" id="SM00796"/>
    </source>
</evidence>
<reference evidence="5 6" key="1">
    <citation type="submission" date="2015-09" db="EMBL/GenBank/DDBJ databases">
        <title>Genome sequencing project for genomic taxonomy and phylogenomics of Bacillus-like bacteria.</title>
        <authorList>
            <person name="Liu B."/>
            <person name="Wang J."/>
            <person name="Zhu Y."/>
            <person name="Liu G."/>
            <person name="Chen Q."/>
            <person name="Chen Z."/>
            <person name="Lan J."/>
            <person name="Che J."/>
            <person name="Ge C."/>
            <person name="Shi H."/>
            <person name="Pan Z."/>
            <person name="Liu X."/>
        </authorList>
    </citation>
    <scope>NUCLEOTIDE SEQUENCE [LARGE SCALE GENOMIC DNA]</scope>
    <source>
        <strain evidence="5 6">LMG 18435</strain>
    </source>
</reference>
<keyword evidence="2 5" id="KW-0378">Hydrolase</keyword>
<dbReference type="NCBIfam" id="TIGR00370">
    <property type="entry name" value="5-oxoprolinase subunit PxpB"/>
    <property type="match status" value="1"/>
</dbReference>
<keyword evidence="1" id="KW-0547">Nucleotide-binding</keyword>
<evidence type="ECO:0000256" key="3">
    <source>
        <dbReference type="ARBA" id="ARBA00022840"/>
    </source>
</evidence>
<dbReference type="SMART" id="SM00796">
    <property type="entry name" value="AHS1"/>
    <property type="match status" value="1"/>
</dbReference>
<dbReference type="PANTHER" id="PTHR34698:SF2">
    <property type="entry name" value="5-OXOPROLINASE SUBUNIT B"/>
    <property type="match status" value="1"/>
</dbReference>
<keyword evidence="3" id="KW-0067">ATP-binding</keyword>
<accession>A0A0Q3WYG6</accession>
<evidence type="ECO:0000256" key="1">
    <source>
        <dbReference type="ARBA" id="ARBA00022741"/>
    </source>
</evidence>
<feature type="domain" description="Carboxyltransferase" evidence="4">
    <location>
        <begin position="6"/>
        <end position="207"/>
    </location>
</feature>
<dbReference type="AlphaFoldDB" id="A0A0Q3WYG6"/>